<gene>
    <name evidence="2" type="ORF">FEZ63_22275</name>
</gene>
<reference evidence="2 3" key="1">
    <citation type="journal article" date="2019" name="Microorganisms">
        <title>Genome Insights into the Novel Species Microvirga brassicacearum, a Rapeseed Endophyte with Biotechnological Potential.</title>
        <authorList>
            <person name="Jimenez-Gomez A."/>
            <person name="Saati-Santamaria Z."/>
            <person name="Igual J.M."/>
            <person name="Rivas R."/>
            <person name="Mateos P.F."/>
            <person name="Garcia-Fraile P."/>
        </authorList>
    </citation>
    <scope>NUCLEOTIDE SEQUENCE [LARGE SCALE GENOMIC DNA]</scope>
    <source>
        <strain evidence="2 3">CDVBN77</strain>
    </source>
</reference>
<evidence type="ECO:0000313" key="3">
    <source>
        <dbReference type="Proteomes" id="UP000325684"/>
    </source>
</evidence>
<protein>
    <recommendedName>
        <fullName evidence="1">DUF6894 domain-containing protein</fullName>
    </recommendedName>
</protein>
<dbReference type="EMBL" id="VCMV01000064">
    <property type="protein sequence ID" value="KAB0264651.1"/>
    <property type="molecule type" value="Genomic_DNA"/>
</dbReference>
<organism evidence="2 3">
    <name type="scientific">Microvirga brassicacearum</name>
    <dbReference type="NCBI Taxonomy" id="2580413"/>
    <lineage>
        <taxon>Bacteria</taxon>
        <taxon>Pseudomonadati</taxon>
        <taxon>Pseudomonadota</taxon>
        <taxon>Alphaproteobacteria</taxon>
        <taxon>Hyphomicrobiales</taxon>
        <taxon>Methylobacteriaceae</taxon>
        <taxon>Microvirga</taxon>
    </lineage>
</organism>
<evidence type="ECO:0000259" key="1">
    <source>
        <dbReference type="Pfam" id="PF21834"/>
    </source>
</evidence>
<accession>A0A5N3P4R9</accession>
<proteinExistence type="predicted"/>
<evidence type="ECO:0000313" key="2">
    <source>
        <dbReference type="EMBL" id="KAB0264651.1"/>
    </source>
</evidence>
<feature type="domain" description="DUF6894" evidence="1">
    <location>
        <begin position="4"/>
        <end position="51"/>
    </location>
</feature>
<dbReference type="OrthoDB" id="8021301at2"/>
<dbReference type="InterPro" id="IPR054189">
    <property type="entry name" value="DUF6894"/>
</dbReference>
<dbReference type="Proteomes" id="UP000325684">
    <property type="component" value="Unassembled WGS sequence"/>
</dbReference>
<dbReference type="Pfam" id="PF21834">
    <property type="entry name" value="DUF6894"/>
    <property type="match status" value="1"/>
</dbReference>
<dbReference type="AlphaFoldDB" id="A0A5N3P4R9"/>
<name>A0A5N3P4R9_9HYPH</name>
<keyword evidence="3" id="KW-1185">Reference proteome</keyword>
<sequence length="61" mass="6946">MTRSDLQAVRKEALASARDLIAEGDQKGEERRRWRFEIMDRANQHVLTVGFSEALDSETPG</sequence>
<comment type="caution">
    <text evidence="2">The sequence shown here is derived from an EMBL/GenBank/DDBJ whole genome shotgun (WGS) entry which is preliminary data.</text>
</comment>